<keyword evidence="3" id="KW-1185">Reference proteome</keyword>
<sequence>MRVVEEIVGKEVLDSSATIIGKVKDIEVNLGTKRIEAIVVGKGGISESIGISKEENVIPYDMVKQIGDKILLKEYIDEPGLETQELGL</sequence>
<dbReference type="SUPFAM" id="SSF50346">
    <property type="entry name" value="PRC-barrel domain"/>
    <property type="match status" value="1"/>
</dbReference>
<dbReference type="EMBL" id="LMVM01000023">
    <property type="protein sequence ID" value="PAV04222.1"/>
    <property type="molecule type" value="Genomic_DNA"/>
</dbReference>
<dbReference type="InterPro" id="IPR027275">
    <property type="entry name" value="PRC-brl_dom"/>
</dbReference>
<comment type="caution">
    <text evidence="2">The sequence shown here is derived from an EMBL/GenBank/DDBJ whole genome shotgun (WGS) entry which is preliminary data.</text>
</comment>
<accession>A0A2A2H494</accession>
<protein>
    <submittedName>
        <fullName evidence="2">Photosystem reaction center subunit H</fullName>
    </submittedName>
</protein>
<name>A0A2A2H494_METBR</name>
<proteinExistence type="predicted"/>
<evidence type="ECO:0000313" key="2">
    <source>
        <dbReference type="EMBL" id="PAV04222.1"/>
    </source>
</evidence>
<organism evidence="2 3">
    <name type="scientific">Methanobacterium bryantii</name>
    <dbReference type="NCBI Taxonomy" id="2161"/>
    <lineage>
        <taxon>Archaea</taxon>
        <taxon>Methanobacteriati</taxon>
        <taxon>Methanobacteriota</taxon>
        <taxon>Methanomada group</taxon>
        <taxon>Methanobacteria</taxon>
        <taxon>Methanobacteriales</taxon>
        <taxon>Methanobacteriaceae</taxon>
        <taxon>Methanobacterium</taxon>
    </lineage>
</organism>
<dbReference type="OrthoDB" id="68960at2157"/>
<feature type="domain" description="PRC-barrel" evidence="1">
    <location>
        <begin position="5"/>
        <end position="74"/>
    </location>
</feature>
<evidence type="ECO:0000259" key="1">
    <source>
        <dbReference type="Pfam" id="PF05239"/>
    </source>
</evidence>
<reference evidence="2 3" key="1">
    <citation type="journal article" date="2017" name="BMC Genomics">
        <title>Genomic analysis of methanogenic archaea reveals a shift towards energy conservation.</title>
        <authorList>
            <person name="Gilmore S.P."/>
            <person name="Henske J.K."/>
            <person name="Sexton J.A."/>
            <person name="Solomon K.V."/>
            <person name="Seppala S."/>
            <person name="Yoo J.I."/>
            <person name="Huyett L.M."/>
            <person name="Pressman A."/>
            <person name="Cogan J.Z."/>
            <person name="Kivenson V."/>
            <person name="Peng X."/>
            <person name="Tan Y."/>
            <person name="Valentine D.L."/>
            <person name="O'Malley M.A."/>
        </authorList>
    </citation>
    <scope>NUCLEOTIDE SEQUENCE [LARGE SCALE GENOMIC DNA]</scope>
    <source>
        <strain evidence="2 3">M.o.H.</strain>
    </source>
</reference>
<evidence type="ECO:0000313" key="3">
    <source>
        <dbReference type="Proteomes" id="UP000217784"/>
    </source>
</evidence>
<dbReference type="AlphaFoldDB" id="A0A2A2H494"/>
<gene>
    <name evidence="2" type="ORF">ASJ80_05055</name>
</gene>
<dbReference type="RefSeq" id="WP_069583326.1">
    <property type="nucleotide sequence ID" value="NZ_LMVM01000023.1"/>
</dbReference>
<dbReference type="Proteomes" id="UP000217784">
    <property type="component" value="Unassembled WGS sequence"/>
</dbReference>
<dbReference type="Pfam" id="PF05239">
    <property type="entry name" value="PRC"/>
    <property type="match status" value="1"/>
</dbReference>
<dbReference type="InterPro" id="IPR011033">
    <property type="entry name" value="PRC_barrel-like_sf"/>
</dbReference>
<dbReference type="Gene3D" id="2.30.30.240">
    <property type="entry name" value="PRC-barrel domain"/>
    <property type="match status" value="1"/>
</dbReference>